<proteinExistence type="predicted"/>
<name>A0A0R3U2I8_MESCO</name>
<evidence type="ECO:0000313" key="3">
    <source>
        <dbReference type="WBParaSite" id="MCOS_0000068501-mRNA-1"/>
    </source>
</evidence>
<dbReference type="AlphaFoldDB" id="A0A0R3U2I8"/>
<reference evidence="1 2" key="2">
    <citation type="submission" date="2018-10" db="EMBL/GenBank/DDBJ databases">
        <authorList>
            <consortium name="Pathogen Informatics"/>
        </authorList>
    </citation>
    <scope>NUCLEOTIDE SEQUENCE [LARGE SCALE GENOMIC DNA]</scope>
</reference>
<organism evidence="3">
    <name type="scientific">Mesocestoides corti</name>
    <name type="common">Flatworm</name>
    <dbReference type="NCBI Taxonomy" id="53468"/>
    <lineage>
        <taxon>Eukaryota</taxon>
        <taxon>Metazoa</taxon>
        <taxon>Spiralia</taxon>
        <taxon>Lophotrochozoa</taxon>
        <taxon>Platyhelminthes</taxon>
        <taxon>Cestoda</taxon>
        <taxon>Eucestoda</taxon>
        <taxon>Cyclophyllidea</taxon>
        <taxon>Mesocestoididae</taxon>
        <taxon>Mesocestoides</taxon>
    </lineage>
</organism>
<accession>A0A0R3U2I8</accession>
<dbReference type="EMBL" id="UXSR01000064">
    <property type="protein sequence ID" value="VDD74683.1"/>
    <property type="molecule type" value="Genomic_DNA"/>
</dbReference>
<dbReference type="Proteomes" id="UP000267029">
    <property type="component" value="Unassembled WGS sequence"/>
</dbReference>
<gene>
    <name evidence="1" type="ORF">MCOS_LOCUS686</name>
</gene>
<keyword evidence="2" id="KW-1185">Reference proteome</keyword>
<sequence>MHSPPVYRFHPAPLTFGREFQTPLRLTFPIQIPDTIYSQRTWHTTCRYSPHHYRPRSTTPKLQLRAPKTHLRSHGLRRAPYQLEDQVWLHQPYLNRGDYTKLDKPYSGPFVVVQSLAINTYRIHPVSDPFALPLTVNFSRLKSGQKI</sequence>
<evidence type="ECO:0000313" key="1">
    <source>
        <dbReference type="EMBL" id="VDD74683.1"/>
    </source>
</evidence>
<dbReference type="WBParaSite" id="MCOS_0000068501-mRNA-1">
    <property type="protein sequence ID" value="MCOS_0000068501-mRNA-1"/>
    <property type="gene ID" value="MCOS_0000068501"/>
</dbReference>
<evidence type="ECO:0000313" key="2">
    <source>
        <dbReference type="Proteomes" id="UP000267029"/>
    </source>
</evidence>
<protein>
    <submittedName>
        <fullName evidence="1 3">Uncharacterized protein</fullName>
    </submittedName>
</protein>
<reference evidence="3" key="1">
    <citation type="submission" date="2017-02" db="UniProtKB">
        <authorList>
            <consortium name="WormBaseParasite"/>
        </authorList>
    </citation>
    <scope>IDENTIFICATION</scope>
</reference>